<dbReference type="InterPro" id="IPR050640">
    <property type="entry name" value="Bact_2-comp_sensor_kinase"/>
</dbReference>
<keyword evidence="5" id="KW-1185">Reference proteome</keyword>
<evidence type="ECO:0000256" key="1">
    <source>
        <dbReference type="SAM" id="Phobius"/>
    </source>
</evidence>
<dbReference type="KEGG" id="pgin:FRZ67_15015"/>
<reference evidence="4 5" key="1">
    <citation type="journal article" date="2016" name="Int. J. Syst. Evol. Microbiol.">
        <title>Panacibacter ginsenosidivorans gen. nov., sp. nov., with ginsenoside converting activity isolated from soil of a ginseng field.</title>
        <authorList>
            <person name="Siddiqi M.Z."/>
            <person name="Muhammad Shafi S."/>
            <person name="Choi K.D."/>
            <person name="Im W.T."/>
        </authorList>
    </citation>
    <scope>NUCLEOTIDE SEQUENCE [LARGE SCALE GENOMIC DNA]</scope>
    <source>
        <strain evidence="4 5">Gsoil1550</strain>
    </source>
</reference>
<evidence type="ECO:0008006" key="6">
    <source>
        <dbReference type="Google" id="ProtNLM"/>
    </source>
</evidence>
<gene>
    <name evidence="4" type="ORF">FRZ67_15015</name>
</gene>
<feature type="domain" description="Two component regulator three Y" evidence="3">
    <location>
        <begin position="664"/>
        <end position="722"/>
    </location>
</feature>
<keyword evidence="1" id="KW-0812">Transmembrane</keyword>
<dbReference type="InterPro" id="IPR011123">
    <property type="entry name" value="Y_Y_Y"/>
</dbReference>
<accession>A0A5B8VB15</accession>
<dbReference type="Proteomes" id="UP000321533">
    <property type="component" value="Chromosome"/>
</dbReference>
<dbReference type="InterPro" id="IPR010559">
    <property type="entry name" value="Sig_transdc_His_kin_internal"/>
</dbReference>
<dbReference type="Pfam" id="PF07494">
    <property type="entry name" value="Reg_prop"/>
    <property type="match status" value="2"/>
</dbReference>
<dbReference type="RefSeq" id="WP_147190687.1">
    <property type="nucleotide sequence ID" value="NZ_CP042435.1"/>
</dbReference>
<dbReference type="Pfam" id="PF06580">
    <property type="entry name" value="His_kinase"/>
    <property type="match status" value="1"/>
</dbReference>
<dbReference type="InterPro" id="IPR036322">
    <property type="entry name" value="WD40_repeat_dom_sf"/>
</dbReference>
<evidence type="ECO:0000259" key="2">
    <source>
        <dbReference type="Pfam" id="PF06580"/>
    </source>
</evidence>
<keyword evidence="1" id="KW-1133">Transmembrane helix</keyword>
<evidence type="ECO:0000313" key="4">
    <source>
        <dbReference type="EMBL" id="QEC68552.1"/>
    </source>
</evidence>
<dbReference type="InterPro" id="IPR011110">
    <property type="entry name" value="Reg_prop"/>
</dbReference>
<dbReference type="Gene3D" id="2.60.40.10">
    <property type="entry name" value="Immunoglobulins"/>
    <property type="match status" value="1"/>
</dbReference>
<organism evidence="4 5">
    <name type="scientific">Panacibacter ginsenosidivorans</name>
    <dbReference type="NCBI Taxonomy" id="1813871"/>
    <lineage>
        <taxon>Bacteria</taxon>
        <taxon>Pseudomonadati</taxon>
        <taxon>Bacteroidota</taxon>
        <taxon>Chitinophagia</taxon>
        <taxon>Chitinophagales</taxon>
        <taxon>Chitinophagaceae</taxon>
        <taxon>Panacibacter</taxon>
    </lineage>
</organism>
<dbReference type="InterPro" id="IPR015943">
    <property type="entry name" value="WD40/YVTN_repeat-like_dom_sf"/>
</dbReference>
<dbReference type="PANTHER" id="PTHR34220:SF7">
    <property type="entry name" value="SENSOR HISTIDINE KINASE YPDA"/>
    <property type="match status" value="1"/>
</dbReference>
<dbReference type="InterPro" id="IPR013783">
    <property type="entry name" value="Ig-like_fold"/>
</dbReference>
<sequence>MFGIRIYITVFALTAIAFSLHAQSTGKRIFAISGPEGDEPKILSLYQNKQGYILAGTTKGLYRFDGLDFFKYAIDTPAAVTTISEVYNNQLWVGFEDGKLGLVKNNKILPLVFEEGHPTKAIKKIIVDKNNIVWMATAGEGVYYLRNKRMYNINEDDGLSDNYVYDIAVTINGTISAATDRGLNIISLSGNKKNVKVYSSKDGLPDNILRCIFETSNSFSWLGMQDAGVICLDKTMTTQTATTKWPYGQVNDIVTTSSQVFIATEDNGMIVYDHDEHNNLTTLSYKEEHLKKINCLLRDRENNVWASGDNFLMRTAGSTIETLYNLPKTAVEKVHSLLYAADKSIWFNAGNNVSAIFREGNNWQQKNYPIKNLGNTDISCLYQDKRGIIWIGTLGKGIVLLDPFTGKQSVVKEDSLLVNSNIISISGRDSTIWISGFEGIVCAKISNDFFRYTNYTGIEDIGSNYINYILPDSKGRAWFATDGKGLTLFDKEKFTSLQQQTSKFGNVVYRIVEDAFSNIWYSTYRNGIVKYNGNSWYNYTTAQGLSDMNITGLATARDNIIVLHRDKLDIINAKTGAITFVDDEQGIGNINTDFNAYTTDGEGNLYFISDSTICRYHSSYHTALQPTILIDNVQLFLHDVQVQSGHSFDYDENTISFHYDGLYYSQPGKVMYQYKLEGYDKDWVDTKDKTKNFPQLPPANYTFRVRVSLNNNFSAAPEASFMFSIERPFWTNVWFILFCIALVVGIIFLIIKNRERAINKFNKLEREKIRSQLETLRSQINPHFLFNSFNTLISEIEEDPEKAVTYVEKLSDFYRSIVMNREKDLILLQEEMSILDDYAFIQKKRYGQAIQVNNKITEQQEKAFYITPLALQLLIENAIKHNVVSLEKPLIIELFVDQNEYLVVRNSVSKKLQEEKGSRMGLQNIQKRYALISRKSVIVEKDEQYFTVKIPLLKTPV</sequence>
<dbReference type="SUPFAM" id="SSF50978">
    <property type="entry name" value="WD40 repeat-like"/>
    <property type="match status" value="1"/>
</dbReference>
<dbReference type="SUPFAM" id="SSF63829">
    <property type="entry name" value="Calcium-dependent phosphotriesterase"/>
    <property type="match status" value="1"/>
</dbReference>
<name>A0A5B8VB15_9BACT</name>
<keyword evidence="1" id="KW-0472">Membrane</keyword>
<proteinExistence type="predicted"/>
<evidence type="ECO:0000313" key="5">
    <source>
        <dbReference type="Proteomes" id="UP000321533"/>
    </source>
</evidence>
<dbReference type="OrthoDB" id="900814at2"/>
<feature type="transmembrane region" description="Helical" evidence="1">
    <location>
        <begin position="729"/>
        <end position="751"/>
    </location>
</feature>
<feature type="domain" description="Signal transduction histidine kinase internal region" evidence="2">
    <location>
        <begin position="772"/>
        <end position="849"/>
    </location>
</feature>
<evidence type="ECO:0000259" key="3">
    <source>
        <dbReference type="Pfam" id="PF07495"/>
    </source>
</evidence>
<protein>
    <recommendedName>
        <fullName evidence="6">Signal transduction histidine kinase internal region domain-containing protein</fullName>
    </recommendedName>
</protein>
<dbReference type="Gene3D" id="2.130.10.10">
    <property type="entry name" value="YVTN repeat-like/Quinoprotein amine dehydrogenase"/>
    <property type="match status" value="2"/>
</dbReference>
<dbReference type="GO" id="GO:0000155">
    <property type="term" value="F:phosphorelay sensor kinase activity"/>
    <property type="evidence" value="ECO:0007669"/>
    <property type="project" value="InterPro"/>
</dbReference>
<dbReference type="GO" id="GO:0016020">
    <property type="term" value="C:membrane"/>
    <property type="evidence" value="ECO:0007669"/>
    <property type="project" value="InterPro"/>
</dbReference>
<dbReference type="PANTHER" id="PTHR34220">
    <property type="entry name" value="SENSOR HISTIDINE KINASE YPDA"/>
    <property type="match status" value="1"/>
</dbReference>
<dbReference type="AlphaFoldDB" id="A0A5B8VB15"/>
<dbReference type="Pfam" id="PF07495">
    <property type="entry name" value="Y_Y_Y"/>
    <property type="match status" value="1"/>
</dbReference>
<dbReference type="EMBL" id="CP042435">
    <property type="protein sequence ID" value="QEC68552.1"/>
    <property type="molecule type" value="Genomic_DNA"/>
</dbReference>